<evidence type="ECO:0000256" key="2">
    <source>
        <dbReference type="ARBA" id="ARBA00008441"/>
    </source>
</evidence>
<evidence type="ECO:0008006" key="8">
    <source>
        <dbReference type="Google" id="ProtNLM"/>
    </source>
</evidence>
<keyword evidence="3 5" id="KW-0732">Signal</keyword>
<dbReference type="Proteomes" id="UP000056090">
    <property type="component" value="Chromosome"/>
</dbReference>
<comment type="subcellular location">
    <subcellularLocation>
        <location evidence="1">Periplasm</location>
    </subcellularLocation>
</comment>
<dbReference type="KEGG" id="aal:EP13_02365"/>
<proteinExistence type="inferred from homology"/>
<dbReference type="AlphaFoldDB" id="A0A075NSU2"/>
<dbReference type="PANTHER" id="PTHR38102">
    <property type="entry name" value="PERIPLASMIC CHAPERONE SPY"/>
    <property type="match status" value="1"/>
</dbReference>
<dbReference type="InterPro" id="IPR052211">
    <property type="entry name" value="Cpx_auxiliary_protein"/>
</dbReference>
<protein>
    <recommendedName>
        <fullName evidence="8">DUF3106 domain-containing protein</fullName>
    </recommendedName>
</protein>
<dbReference type="Pfam" id="PF07813">
    <property type="entry name" value="LTXXQ"/>
    <property type="match status" value="1"/>
</dbReference>
<keyword evidence="7" id="KW-1185">Reference proteome</keyword>
<dbReference type="InterPro" id="IPR012899">
    <property type="entry name" value="LTXXQ"/>
</dbReference>
<sequence>MKMIVIASVLAGTLALSQNTYANPQPSHQGAHMQVEEWINSLRGLSLNSTQKAQIKALFEGFREAQEKPDRPKMIDSETLAEASAETIRNWAEERVKTRHEHGFALATFRHQVFESLNEEQQAKIVDRLTRLSSNKPRSRKGKNMKGPKRMPSMAMGIMLTDEQKEALKTLDESQKDSGQLDRELMQRFMMESLTLVHSDNFSIDTWNTLMQRYYEDMVSLEEARMTHQQMRLAIFTQQQREQLDANREEVRSLRELFAPPRPNE</sequence>
<feature type="signal peptide" evidence="5">
    <location>
        <begin position="1"/>
        <end position="22"/>
    </location>
</feature>
<reference evidence="6 7" key="1">
    <citation type="submission" date="2014-06" db="EMBL/GenBank/DDBJ databases">
        <title>Genomes of Alteromonas australica, a world apart.</title>
        <authorList>
            <person name="Gonzaga A."/>
            <person name="Lopez-Perez M."/>
            <person name="Rodriguez-Valera F."/>
        </authorList>
    </citation>
    <scope>NUCLEOTIDE SEQUENCE [LARGE SCALE GENOMIC DNA]</scope>
    <source>
        <strain evidence="6 7">H 17</strain>
    </source>
</reference>
<evidence type="ECO:0000256" key="1">
    <source>
        <dbReference type="ARBA" id="ARBA00004418"/>
    </source>
</evidence>
<evidence type="ECO:0000313" key="6">
    <source>
        <dbReference type="EMBL" id="AIF97629.1"/>
    </source>
</evidence>
<dbReference type="PANTHER" id="PTHR38102:SF1">
    <property type="entry name" value="PERIPLASMIC CHAPERONE SPY"/>
    <property type="match status" value="1"/>
</dbReference>
<dbReference type="EMBL" id="CP008849">
    <property type="protein sequence ID" value="AIF97629.1"/>
    <property type="molecule type" value="Genomic_DNA"/>
</dbReference>
<gene>
    <name evidence="6" type="ORF">EP13_02365</name>
</gene>
<dbReference type="RefSeq" id="WP_044055809.1">
    <property type="nucleotide sequence ID" value="NZ_CBCSKJ010000006.1"/>
</dbReference>
<keyword evidence="4" id="KW-0574">Periplasm</keyword>
<dbReference type="eggNOG" id="COG3678">
    <property type="taxonomic scope" value="Bacteria"/>
</dbReference>
<dbReference type="Gene3D" id="1.20.120.1490">
    <property type="match status" value="2"/>
</dbReference>
<dbReference type="GeneID" id="78253787"/>
<evidence type="ECO:0000256" key="4">
    <source>
        <dbReference type="ARBA" id="ARBA00022764"/>
    </source>
</evidence>
<evidence type="ECO:0000313" key="7">
    <source>
        <dbReference type="Proteomes" id="UP000056090"/>
    </source>
</evidence>
<name>A0A075NSU2_9ALTE</name>
<accession>A0A075NSU2</accession>
<feature type="chain" id="PRO_5001707849" description="DUF3106 domain-containing protein" evidence="5">
    <location>
        <begin position="23"/>
        <end position="265"/>
    </location>
</feature>
<evidence type="ECO:0000256" key="5">
    <source>
        <dbReference type="SAM" id="SignalP"/>
    </source>
</evidence>
<comment type="similarity">
    <text evidence="2">Belongs to the CpxP/Spy family.</text>
</comment>
<organism evidence="6 7">
    <name type="scientific">Alteromonas australica</name>
    <dbReference type="NCBI Taxonomy" id="589873"/>
    <lineage>
        <taxon>Bacteria</taxon>
        <taxon>Pseudomonadati</taxon>
        <taxon>Pseudomonadota</taxon>
        <taxon>Gammaproteobacteria</taxon>
        <taxon>Alteromonadales</taxon>
        <taxon>Alteromonadaceae</taxon>
        <taxon>Alteromonas/Salinimonas group</taxon>
        <taxon>Alteromonas</taxon>
    </lineage>
</organism>
<dbReference type="GO" id="GO:0051082">
    <property type="term" value="F:unfolded protein binding"/>
    <property type="evidence" value="ECO:0007669"/>
    <property type="project" value="TreeGrafter"/>
</dbReference>
<evidence type="ECO:0000256" key="3">
    <source>
        <dbReference type="ARBA" id="ARBA00022729"/>
    </source>
</evidence>
<dbReference type="GO" id="GO:0030288">
    <property type="term" value="C:outer membrane-bounded periplasmic space"/>
    <property type="evidence" value="ECO:0007669"/>
    <property type="project" value="TreeGrafter"/>
</dbReference>